<dbReference type="GO" id="GO:0005524">
    <property type="term" value="F:ATP binding"/>
    <property type="evidence" value="ECO:0007669"/>
    <property type="project" value="UniProtKB-KW"/>
</dbReference>
<feature type="region of interest" description="Disordered" evidence="8">
    <location>
        <begin position="890"/>
        <end position="1023"/>
    </location>
</feature>
<feature type="transmembrane region" description="Helical" evidence="9">
    <location>
        <begin position="15"/>
        <end position="34"/>
    </location>
</feature>
<evidence type="ECO:0000256" key="9">
    <source>
        <dbReference type="SAM" id="Phobius"/>
    </source>
</evidence>
<dbReference type="GeneID" id="28978487"/>
<dbReference type="InterPro" id="IPR027417">
    <property type="entry name" value="P-loop_NTPase"/>
</dbReference>
<keyword evidence="3 9" id="KW-0812">Transmembrane</keyword>
<dbReference type="InterPro" id="IPR003439">
    <property type="entry name" value="ABC_transporter-like_ATP-bd"/>
</dbReference>
<dbReference type="STRING" id="578459.A0A0P9EYR0"/>
<keyword evidence="7 9" id="KW-0472">Membrane</keyword>
<dbReference type="GO" id="GO:0016020">
    <property type="term" value="C:membrane"/>
    <property type="evidence" value="ECO:0007669"/>
    <property type="project" value="UniProtKB-SubCell"/>
</dbReference>
<evidence type="ECO:0000256" key="6">
    <source>
        <dbReference type="ARBA" id="ARBA00022989"/>
    </source>
</evidence>
<gene>
    <name evidence="12" type="ORF">RHOBADRAFT_55832</name>
</gene>
<dbReference type="Proteomes" id="UP000053890">
    <property type="component" value="Unassembled WGS sequence"/>
</dbReference>
<feature type="compositionally biased region" description="Gly residues" evidence="8">
    <location>
        <begin position="987"/>
        <end position="1009"/>
    </location>
</feature>
<dbReference type="SMART" id="SM00382">
    <property type="entry name" value="AAA"/>
    <property type="match status" value="1"/>
</dbReference>
<organism evidence="12 13">
    <name type="scientific">Rhodotorula graminis (strain WP1)</name>
    <dbReference type="NCBI Taxonomy" id="578459"/>
    <lineage>
        <taxon>Eukaryota</taxon>
        <taxon>Fungi</taxon>
        <taxon>Dikarya</taxon>
        <taxon>Basidiomycota</taxon>
        <taxon>Pucciniomycotina</taxon>
        <taxon>Microbotryomycetes</taxon>
        <taxon>Sporidiobolales</taxon>
        <taxon>Sporidiobolaceae</taxon>
        <taxon>Rhodotorula</taxon>
    </lineage>
</organism>
<dbReference type="OMA" id="SWWEYLK"/>
<protein>
    <recommendedName>
        <fullName evidence="14">ABC transporter</fullName>
    </recommendedName>
</protein>
<dbReference type="Pfam" id="PF00005">
    <property type="entry name" value="ABC_tran"/>
    <property type="match status" value="1"/>
</dbReference>
<feature type="transmembrane region" description="Helical" evidence="9">
    <location>
        <begin position="434"/>
        <end position="456"/>
    </location>
</feature>
<feature type="compositionally biased region" description="Basic residues" evidence="8">
    <location>
        <begin position="1014"/>
        <end position="1023"/>
    </location>
</feature>
<comment type="subcellular location">
    <subcellularLocation>
        <location evidence="1">Membrane</location>
        <topology evidence="1">Multi-pass membrane protein</topology>
    </subcellularLocation>
</comment>
<dbReference type="InterPro" id="IPR003593">
    <property type="entry name" value="AAA+_ATPase"/>
</dbReference>
<dbReference type="PROSITE" id="PS50893">
    <property type="entry name" value="ABC_TRANSPORTER_2"/>
    <property type="match status" value="1"/>
</dbReference>
<sequence length="1023" mass="110090">MAARGDLANLYSTLAQLRIAVPAVLVGLLALRWLGRALLAMMSRIQAAGWHAEDDIYAPPELVEGAHTAKRSTGAETADNDADQVTPVIVKASSIRKSVVLVFMALVAMTYFADGVAQVVATFVMSHYTPHDPLYVNIAAYSAGGVAAFTLLGLGLVYEGRDQQVKGVNDAPWPMLHPRILTFLAIVLESVVLGIMSRIVVVDPRVDPKKDVLPVVHLAILSLRLVLALVLLAFQFQPLYRATYVPSGPASERTPLLGAASSSNGYAALPTSASAAVAEPSVLRGTRIPSNRPQDPKSLSILTLFKRVKLLFPYLWPSKSIALQVLALVCFGLMLFKRYLNVARPLLFGRVISDLAKGRPPYLSVSLYLLVQFLSDSNSMLYQYLWLPVEQYSEREMAMMSFETILNLSLAYHTRRKTGELLRILSRSEAINDFFELLIFSFIPILIDLPVAFVVLSVRYGFTVVSVVTLVGVIYVTTSVLLAESRVKLYRELRDQSQFAHQIKTDVIMNYEGVKLFVAEGFESKRLRDAMWRYQRGYFRVYSAWNSLSLLQNGISNFGLLVCSFILANRVVSGQMDPGEFATFTSYFASLLSPLNQISSLYRRVMSNAVDTEQLVELLEEKREISDKENPVELVVGPEGASVAFRNVHFSYDGKVDVLKGVSFDVPAGQTVALVGPSGSGKSTLSRLLFRMYDATEGAVCVNGTDVRNLSQRSLRAAIGLVPQDCVLANASIRFNIAYGGLLRLDADGKPKPDSELTMEDVVDAAKGAAIHDKILTFPDQYETLVGERGMRLSGGEKQRVAIARTLLKNPPILVLDEATSALDTHNERLIQNRLRELSKGRTSLTIAHRLSTIVDSDKIVVLKDGLVAEQGSHTELLAIPDGLWAKQIEGQDGSSTVPPSALPSGATTPAPVPAPAPAPASPPAPGPAPAPPADAPAPVERAAEVERAASPVPPPMSEAAARALVEEESEGPPAPAAAPDAPAPQGGSGDGGAGGKSGGGGKGGGGKGPNSRSGRKKGARRK</sequence>
<evidence type="ECO:0000313" key="12">
    <source>
        <dbReference type="EMBL" id="KPV72353.1"/>
    </source>
</evidence>
<keyword evidence="4" id="KW-0547">Nucleotide-binding</keyword>
<evidence type="ECO:0000256" key="7">
    <source>
        <dbReference type="ARBA" id="ARBA00023136"/>
    </source>
</evidence>
<reference evidence="12 13" key="1">
    <citation type="journal article" date="2015" name="Front. Microbiol.">
        <title>Genome sequence of the plant growth promoting endophytic yeast Rhodotorula graminis WP1.</title>
        <authorList>
            <person name="Firrincieli A."/>
            <person name="Otillar R."/>
            <person name="Salamov A."/>
            <person name="Schmutz J."/>
            <person name="Khan Z."/>
            <person name="Redman R.S."/>
            <person name="Fleck N.D."/>
            <person name="Lindquist E."/>
            <person name="Grigoriev I.V."/>
            <person name="Doty S.L."/>
        </authorList>
    </citation>
    <scope>NUCLEOTIDE SEQUENCE [LARGE SCALE GENOMIC DNA]</scope>
    <source>
        <strain evidence="12 13">WP1</strain>
    </source>
</reference>
<evidence type="ECO:0000256" key="3">
    <source>
        <dbReference type="ARBA" id="ARBA00022692"/>
    </source>
</evidence>
<comment type="similarity">
    <text evidence="2">Belongs to the ABC transporter superfamily. ABCB family. Mitochondrial peptide exporter (TC 3.A.1.212) subfamily.</text>
</comment>
<evidence type="ECO:0000256" key="1">
    <source>
        <dbReference type="ARBA" id="ARBA00004141"/>
    </source>
</evidence>
<evidence type="ECO:0000256" key="5">
    <source>
        <dbReference type="ARBA" id="ARBA00022840"/>
    </source>
</evidence>
<dbReference type="Gene3D" id="1.20.1560.10">
    <property type="entry name" value="ABC transporter type 1, transmembrane domain"/>
    <property type="match status" value="1"/>
</dbReference>
<dbReference type="CDD" id="cd18583">
    <property type="entry name" value="ABC_6TM_HMT1"/>
    <property type="match status" value="1"/>
</dbReference>
<evidence type="ECO:0000259" key="11">
    <source>
        <dbReference type="PROSITE" id="PS50929"/>
    </source>
</evidence>
<dbReference type="InterPro" id="IPR011527">
    <property type="entry name" value="ABC1_TM_dom"/>
</dbReference>
<feature type="transmembrane region" description="Helical" evidence="9">
    <location>
        <begin position="99"/>
        <end position="126"/>
    </location>
</feature>
<dbReference type="PROSITE" id="PS50929">
    <property type="entry name" value="ABC_TM1F"/>
    <property type="match status" value="1"/>
</dbReference>
<dbReference type="InterPro" id="IPR039421">
    <property type="entry name" value="Type_1_exporter"/>
</dbReference>
<feature type="transmembrane region" description="Helical" evidence="9">
    <location>
        <begin position="212"/>
        <end position="234"/>
    </location>
</feature>
<dbReference type="PROSITE" id="PS00211">
    <property type="entry name" value="ABC_TRANSPORTER_1"/>
    <property type="match status" value="1"/>
</dbReference>
<evidence type="ECO:0008006" key="14">
    <source>
        <dbReference type="Google" id="ProtNLM"/>
    </source>
</evidence>
<evidence type="ECO:0000256" key="4">
    <source>
        <dbReference type="ARBA" id="ARBA00022741"/>
    </source>
</evidence>
<dbReference type="EMBL" id="KQ474087">
    <property type="protein sequence ID" value="KPV72353.1"/>
    <property type="molecule type" value="Genomic_DNA"/>
</dbReference>
<keyword evidence="5" id="KW-0067">ATP-binding</keyword>
<dbReference type="RefSeq" id="XP_018268402.1">
    <property type="nucleotide sequence ID" value="XM_018418039.1"/>
</dbReference>
<dbReference type="InterPro" id="IPR036640">
    <property type="entry name" value="ABC1_TM_sf"/>
</dbReference>
<dbReference type="PANTHER" id="PTHR24221">
    <property type="entry name" value="ATP-BINDING CASSETTE SUB-FAMILY B"/>
    <property type="match status" value="1"/>
</dbReference>
<feature type="domain" description="ABC transporter" evidence="10">
    <location>
        <begin position="643"/>
        <end position="890"/>
    </location>
</feature>
<dbReference type="Gene3D" id="3.40.50.300">
    <property type="entry name" value="P-loop containing nucleotide triphosphate hydrolases"/>
    <property type="match status" value="1"/>
</dbReference>
<dbReference type="PANTHER" id="PTHR24221:SF648">
    <property type="entry name" value="ABC-TYPE TRANSPORTER ATR1"/>
    <property type="match status" value="1"/>
</dbReference>
<feature type="transmembrane region" description="Helical" evidence="9">
    <location>
        <begin position="322"/>
        <end position="340"/>
    </location>
</feature>
<dbReference type="GO" id="GO:0016887">
    <property type="term" value="F:ATP hydrolysis activity"/>
    <property type="evidence" value="ECO:0007669"/>
    <property type="project" value="InterPro"/>
</dbReference>
<dbReference type="InterPro" id="IPR017871">
    <property type="entry name" value="ABC_transporter-like_CS"/>
</dbReference>
<feature type="transmembrane region" description="Helical" evidence="9">
    <location>
        <begin position="462"/>
        <end position="483"/>
    </location>
</feature>
<feature type="domain" description="ABC transmembrane type-1" evidence="11">
    <location>
        <begin position="328"/>
        <end position="607"/>
    </location>
</feature>
<dbReference type="GO" id="GO:0140359">
    <property type="term" value="F:ABC-type transporter activity"/>
    <property type="evidence" value="ECO:0007669"/>
    <property type="project" value="InterPro"/>
</dbReference>
<evidence type="ECO:0000259" key="10">
    <source>
        <dbReference type="PROSITE" id="PS50893"/>
    </source>
</evidence>
<feature type="transmembrane region" description="Helical" evidence="9">
    <location>
        <begin position="180"/>
        <end position="200"/>
    </location>
</feature>
<evidence type="ECO:0000313" key="13">
    <source>
        <dbReference type="Proteomes" id="UP000053890"/>
    </source>
</evidence>
<dbReference type="AlphaFoldDB" id="A0A0P9EYR0"/>
<dbReference type="FunFam" id="3.40.50.300:FF:000218">
    <property type="entry name" value="Multidrug ABC transporter ATP-binding protein"/>
    <property type="match status" value="1"/>
</dbReference>
<proteinExistence type="inferred from homology"/>
<keyword evidence="6 9" id="KW-1133">Transmembrane helix</keyword>
<dbReference type="SUPFAM" id="SSF90123">
    <property type="entry name" value="ABC transporter transmembrane region"/>
    <property type="match status" value="1"/>
</dbReference>
<feature type="transmembrane region" description="Helical" evidence="9">
    <location>
        <begin position="138"/>
        <end position="159"/>
    </location>
</feature>
<dbReference type="SUPFAM" id="SSF52540">
    <property type="entry name" value="P-loop containing nucleoside triphosphate hydrolases"/>
    <property type="match status" value="1"/>
</dbReference>
<evidence type="ECO:0000256" key="2">
    <source>
        <dbReference type="ARBA" id="ARBA00005580"/>
    </source>
</evidence>
<dbReference type="OrthoDB" id="6500128at2759"/>
<name>A0A0P9EYR0_RHOGW</name>
<keyword evidence="13" id="KW-1185">Reference proteome</keyword>
<dbReference type="Pfam" id="PF00664">
    <property type="entry name" value="ABC_membrane"/>
    <property type="match status" value="1"/>
</dbReference>
<accession>A0A0P9EYR0</accession>
<evidence type="ECO:0000256" key="8">
    <source>
        <dbReference type="SAM" id="MobiDB-lite"/>
    </source>
</evidence>
<feature type="compositionally biased region" description="Pro residues" evidence="8">
    <location>
        <begin position="911"/>
        <end position="936"/>
    </location>
</feature>